<evidence type="ECO:0000313" key="3">
    <source>
        <dbReference type="Proteomes" id="UP000007800"/>
    </source>
</evidence>
<protein>
    <submittedName>
        <fullName evidence="2">Uncharacterized protein</fullName>
    </submittedName>
</protein>
<feature type="compositionally biased region" description="Basic and acidic residues" evidence="1">
    <location>
        <begin position="17"/>
        <end position="29"/>
    </location>
</feature>
<feature type="region of interest" description="Disordered" evidence="1">
    <location>
        <begin position="1"/>
        <end position="29"/>
    </location>
</feature>
<feature type="non-terminal residue" evidence="2">
    <location>
        <position position="60"/>
    </location>
</feature>
<reference evidence="2 3" key="1">
    <citation type="submission" date="2008-07" db="EMBL/GenBank/DDBJ databases">
        <authorList>
            <person name="El-Sayed N."/>
            <person name="Caler E."/>
            <person name="Inman J."/>
            <person name="Amedeo P."/>
            <person name="Hass B."/>
            <person name="Wortman J."/>
        </authorList>
    </citation>
    <scope>NUCLEOTIDE SEQUENCE [LARGE SCALE GENOMIC DNA]</scope>
    <source>
        <strain evidence="3">ATCC 50983 / TXsc</strain>
    </source>
</reference>
<keyword evidence="3" id="KW-1185">Reference proteome</keyword>
<evidence type="ECO:0000256" key="1">
    <source>
        <dbReference type="SAM" id="MobiDB-lite"/>
    </source>
</evidence>
<proteinExistence type="predicted"/>
<dbReference type="AlphaFoldDB" id="C5KB89"/>
<evidence type="ECO:0000313" key="2">
    <source>
        <dbReference type="EMBL" id="EER18415.1"/>
    </source>
</evidence>
<gene>
    <name evidence="2" type="ORF">Pmar_PMAR005326</name>
</gene>
<dbReference type="InParanoid" id="C5KB89"/>
<accession>C5KB89</accession>
<name>C5KB89_PERM5</name>
<dbReference type="Proteomes" id="UP000007800">
    <property type="component" value="Unassembled WGS sequence"/>
</dbReference>
<dbReference type="EMBL" id="GG671811">
    <property type="protein sequence ID" value="EER18415.1"/>
    <property type="molecule type" value="Genomic_DNA"/>
</dbReference>
<feature type="non-terminal residue" evidence="2">
    <location>
        <position position="1"/>
    </location>
</feature>
<sequence>VRVLDRCSPGSGSTVESEPRRRESPAERAERLQDLIDEQATRLSYRLWVSKKRGLLNSTE</sequence>
<dbReference type="RefSeq" id="XP_002786619.1">
    <property type="nucleotide sequence ID" value="XM_002786573.1"/>
</dbReference>
<organism evidence="3">
    <name type="scientific">Perkinsus marinus (strain ATCC 50983 / TXsc)</name>
    <dbReference type="NCBI Taxonomy" id="423536"/>
    <lineage>
        <taxon>Eukaryota</taxon>
        <taxon>Sar</taxon>
        <taxon>Alveolata</taxon>
        <taxon>Perkinsozoa</taxon>
        <taxon>Perkinsea</taxon>
        <taxon>Perkinsida</taxon>
        <taxon>Perkinsidae</taxon>
        <taxon>Perkinsus</taxon>
    </lineage>
</organism>
<dbReference type="GeneID" id="9049221"/>